<dbReference type="Proteomes" id="UP000789860">
    <property type="component" value="Unassembled WGS sequence"/>
</dbReference>
<gene>
    <name evidence="1" type="ORF">SCALOS_LOCUS4793</name>
</gene>
<dbReference type="EMBL" id="CAJVPM010006900">
    <property type="protein sequence ID" value="CAG8539688.1"/>
    <property type="molecule type" value="Genomic_DNA"/>
</dbReference>
<feature type="non-terminal residue" evidence="1">
    <location>
        <position position="86"/>
    </location>
</feature>
<organism evidence="1 2">
    <name type="scientific">Scutellospora calospora</name>
    <dbReference type="NCBI Taxonomy" id="85575"/>
    <lineage>
        <taxon>Eukaryota</taxon>
        <taxon>Fungi</taxon>
        <taxon>Fungi incertae sedis</taxon>
        <taxon>Mucoromycota</taxon>
        <taxon>Glomeromycotina</taxon>
        <taxon>Glomeromycetes</taxon>
        <taxon>Diversisporales</taxon>
        <taxon>Gigasporaceae</taxon>
        <taxon>Scutellospora</taxon>
    </lineage>
</organism>
<sequence>MVSPTEFVDHTKKSTLDIHLKSDKHKNNITKAENLKLTRQTTLDTISTSLNEHEQINIALEKVDKLKNFFFEYCKNGSAIVSSDQL</sequence>
<evidence type="ECO:0000313" key="1">
    <source>
        <dbReference type="EMBL" id="CAG8539688.1"/>
    </source>
</evidence>
<protein>
    <submittedName>
        <fullName evidence="1">3267_t:CDS:1</fullName>
    </submittedName>
</protein>
<reference evidence="1" key="1">
    <citation type="submission" date="2021-06" db="EMBL/GenBank/DDBJ databases">
        <authorList>
            <person name="Kallberg Y."/>
            <person name="Tangrot J."/>
            <person name="Rosling A."/>
        </authorList>
    </citation>
    <scope>NUCLEOTIDE SEQUENCE</scope>
    <source>
        <strain evidence="1">AU212A</strain>
    </source>
</reference>
<accession>A0ACA9LRB0</accession>
<keyword evidence="2" id="KW-1185">Reference proteome</keyword>
<name>A0ACA9LRB0_9GLOM</name>
<evidence type="ECO:0000313" key="2">
    <source>
        <dbReference type="Proteomes" id="UP000789860"/>
    </source>
</evidence>
<comment type="caution">
    <text evidence="1">The sequence shown here is derived from an EMBL/GenBank/DDBJ whole genome shotgun (WGS) entry which is preliminary data.</text>
</comment>
<proteinExistence type="predicted"/>